<evidence type="ECO:0000313" key="2">
    <source>
        <dbReference type="Proteomes" id="UP000261540"/>
    </source>
</evidence>
<reference evidence="1" key="1">
    <citation type="submission" date="2025-08" db="UniProtKB">
        <authorList>
            <consortium name="Ensembl"/>
        </authorList>
    </citation>
    <scope>IDENTIFICATION</scope>
</reference>
<sequence>MNVTNGGRIPVSSLAAVSRRGLARWQGGAGDGGRGAPLQPRVGALPAQGVLLDELAPRAAVQAELQLAALLCVVQHVLRHADGEGQVPRHLPHDDGSADVPRLDLHVAAARPGPLRHPQAAHLASAPRAVQEGHRNVLGGGLIHLLLCAATERLKDHSDLFEYATLTLLPVATSNGMNQCSKCLKLICH</sequence>
<organism evidence="1 2">
    <name type="scientific">Paramormyrops kingsleyae</name>
    <dbReference type="NCBI Taxonomy" id="1676925"/>
    <lineage>
        <taxon>Eukaryota</taxon>
        <taxon>Metazoa</taxon>
        <taxon>Chordata</taxon>
        <taxon>Craniata</taxon>
        <taxon>Vertebrata</taxon>
        <taxon>Euteleostomi</taxon>
        <taxon>Actinopterygii</taxon>
        <taxon>Neopterygii</taxon>
        <taxon>Teleostei</taxon>
        <taxon>Osteoglossocephala</taxon>
        <taxon>Osteoglossomorpha</taxon>
        <taxon>Osteoglossiformes</taxon>
        <taxon>Mormyridae</taxon>
        <taxon>Paramormyrops</taxon>
    </lineage>
</organism>
<protein>
    <submittedName>
        <fullName evidence="1">Uncharacterized protein</fullName>
    </submittedName>
</protein>
<dbReference type="AlphaFoldDB" id="A0A3B3QVF3"/>
<proteinExistence type="predicted"/>
<dbReference type="Proteomes" id="UP000261540">
    <property type="component" value="Unplaced"/>
</dbReference>
<accession>A0A3B3QVF3</accession>
<keyword evidence="2" id="KW-1185">Reference proteome</keyword>
<evidence type="ECO:0000313" key="1">
    <source>
        <dbReference type="Ensembl" id="ENSPKIP00000009610.1"/>
    </source>
</evidence>
<reference evidence="1" key="2">
    <citation type="submission" date="2025-09" db="UniProtKB">
        <authorList>
            <consortium name="Ensembl"/>
        </authorList>
    </citation>
    <scope>IDENTIFICATION</scope>
</reference>
<name>A0A3B3QVF3_9TELE</name>
<dbReference type="Ensembl" id="ENSPKIT00000033722.1">
    <property type="protein sequence ID" value="ENSPKIP00000009610.1"/>
    <property type="gene ID" value="ENSPKIG00000024657.1"/>
</dbReference>
<dbReference type="GeneTree" id="ENSGT00940000177291"/>